<dbReference type="InterPro" id="IPR045142">
    <property type="entry name" value="BCAS3-like"/>
</dbReference>
<reference evidence="2 3" key="1">
    <citation type="journal article" date="2019" name="Genome Biol. Evol.">
        <title>Whole-Genome Sequencing of the Giant Devil Catfish, Bagarius yarrelli.</title>
        <authorList>
            <person name="Jiang W."/>
            <person name="Lv Y."/>
            <person name="Cheng L."/>
            <person name="Yang K."/>
            <person name="Chao B."/>
            <person name="Wang X."/>
            <person name="Li Y."/>
            <person name="Pan X."/>
            <person name="You X."/>
            <person name="Zhang Y."/>
            <person name="Yang J."/>
            <person name="Li J."/>
            <person name="Zhang X."/>
            <person name="Liu S."/>
            <person name="Sun C."/>
            <person name="Yang J."/>
            <person name="Shi Q."/>
        </authorList>
    </citation>
    <scope>NUCLEOTIDE SEQUENCE [LARGE SCALE GENOMIC DNA]</scope>
    <source>
        <strain evidence="2">JWS20170419001</strain>
        <tissue evidence="2">Muscle</tissue>
    </source>
</reference>
<sequence>MYVALERCKLAVNVAAPALCFGQTLKLMERKVKLTNQESYNNFTNNNMGNPRLSPLPSLTVVLPLAQIKQPMTLGTLTKRTGKAKPPPQISPSKSVGGEFCVAAVFASSRSWFITNPNMKREKADQSRQAVVDSLYIASCYGTLVEHVLEPRPISTAQKIGDDTPLELNTCPRACWTLARTPQWNELQPPFSSSHSLVQASDLVQYYQYLLAGYEAHYGGERTEDDRKEEVIVQGSQALWAEQGQGFLRVLSPRGSVAAPRD</sequence>
<evidence type="ECO:0000259" key="1">
    <source>
        <dbReference type="Pfam" id="PF21034"/>
    </source>
</evidence>
<dbReference type="OrthoDB" id="25778at2759"/>
<dbReference type="GO" id="GO:0042594">
    <property type="term" value="P:response to starvation"/>
    <property type="evidence" value="ECO:0007669"/>
    <property type="project" value="TreeGrafter"/>
</dbReference>
<dbReference type="AlphaFoldDB" id="A0A556U6U0"/>
<gene>
    <name evidence="2" type="ORF">Baya_9143</name>
</gene>
<comment type="caution">
    <text evidence="2">The sequence shown here is derived from an EMBL/GenBank/DDBJ whole genome shotgun (WGS) entry which is preliminary data.</text>
</comment>
<proteinExistence type="predicted"/>
<evidence type="ECO:0000313" key="3">
    <source>
        <dbReference type="Proteomes" id="UP000319801"/>
    </source>
</evidence>
<dbReference type="InterPro" id="IPR048382">
    <property type="entry name" value="BCAS3_WD40"/>
</dbReference>
<keyword evidence="3" id="KW-1185">Reference proteome</keyword>
<evidence type="ECO:0000313" key="2">
    <source>
        <dbReference type="EMBL" id="TSN39288.1"/>
    </source>
</evidence>
<dbReference type="PANTHER" id="PTHR13268">
    <property type="entry name" value="BREAST CARCINOMA AMPLIFIED SEQUENCE 3"/>
    <property type="match status" value="1"/>
</dbReference>
<organism evidence="2 3">
    <name type="scientific">Bagarius yarrelli</name>
    <name type="common">Goonch</name>
    <name type="synonym">Bagrus yarrelli</name>
    <dbReference type="NCBI Taxonomy" id="175774"/>
    <lineage>
        <taxon>Eukaryota</taxon>
        <taxon>Metazoa</taxon>
        <taxon>Chordata</taxon>
        <taxon>Craniata</taxon>
        <taxon>Vertebrata</taxon>
        <taxon>Euteleostomi</taxon>
        <taxon>Actinopterygii</taxon>
        <taxon>Neopterygii</taxon>
        <taxon>Teleostei</taxon>
        <taxon>Ostariophysi</taxon>
        <taxon>Siluriformes</taxon>
        <taxon>Sisoridae</taxon>
        <taxon>Sisorinae</taxon>
        <taxon>Bagarius</taxon>
    </lineage>
</organism>
<dbReference type="EMBL" id="VCAZ01000056">
    <property type="protein sequence ID" value="TSN39288.1"/>
    <property type="molecule type" value="Genomic_DNA"/>
</dbReference>
<dbReference type="PANTHER" id="PTHR13268:SF0">
    <property type="entry name" value="BCAS3 MICROTUBULE ASSOCIATED CELL MIGRATION FACTOR"/>
    <property type="match status" value="1"/>
</dbReference>
<feature type="domain" description="BCAS3 WD40" evidence="1">
    <location>
        <begin position="32"/>
        <end position="72"/>
    </location>
</feature>
<dbReference type="Proteomes" id="UP000319801">
    <property type="component" value="Unassembled WGS sequence"/>
</dbReference>
<protein>
    <submittedName>
        <fullName evidence="2">Breast carcinoma-amplified sequence 3</fullName>
    </submittedName>
</protein>
<accession>A0A556U6U0</accession>
<dbReference type="GO" id="GO:0005737">
    <property type="term" value="C:cytoplasm"/>
    <property type="evidence" value="ECO:0007669"/>
    <property type="project" value="TreeGrafter"/>
</dbReference>
<dbReference type="GO" id="GO:0006914">
    <property type="term" value="P:autophagy"/>
    <property type="evidence" value="ECO:0007669"/>
    <property type="project" value="InterPro"/>
</dbReference>
<dbReference type="Pfam" id="PF21034">
    <property type="entry name" value="BCAS3_WD40"/>
    <property type="match status" value="1"/>
</dbReference>
<name>A0A556U6U0_BAGYA</name>